<evidence type="ECO:0000256" key="1">
    <source>
        <dbReference type="SAM" id="MobiDB-lite"/>
    </source>
</evidence>
<gene>
    <name evidence="2" type="ORF">C0216_08265</name>
</gene>
<organism evidence="2 3">
    <name type="scientific">Streptomyces globosus</name>
    <dbReference type="NCBI Taxonomy" id="68209"/>
    <lineage>
        <taxon>Bacteria</taxon>
        <taxon>Bacillati</taxon>
        <taxon>Actinomycetota</taxon>
        <taxon>Actinomycetes</taxon>
        <taxon>Kitasatosporales</taxon>
        <taxon>Streptomycetaceae</taxon>
        <taxon>Streptomyces</taxon>
    </lineage>
</organism>
<reference evidence="2 3" key="1">
    <citation type="submission" date="2018-01" db="EMBL/GenBank/DDBJ databases">
        <title>Draft genome Sequence of streptomyces globosus LZH-48.</title>
        <authorList>
            <person name="Ran K."/>
            <person name="Li Z."/>
            <person name="Wei S."/>
            <person name="Dong R."/>
        </authorList>
    </citation>
    <scope>NUCLEOTIDE SEQUENCE [LARGE SCALE GENOMIC DNA]</scope>
    <source>
        <strain evidence="2 3">LZH-48</strain>
    </source>
</reference>
<accession>A0A344TXU0</accession>
<proteinExistence type="predicted"/>
<dbReference type="Proteomes" id="UP000252004">
    <property type="component" value="Chromosome"/>
</dbReference>
<name>A0A344TXU0_9ACTN</name>
<protein>
    <submittedName>
        <fullName evidence="2">Uncharacterized protein</fullName>
    </submittedName>
</protein>
<evidence type="ECO:0000313" key="3">
    <source>
        <dbReference type="Proteomes" id="UP000252004"/>
    </source>
</evidence>
<dbReference type="AlphaFoldDB" id="A0A344TXU0"/>
<feature type="region of interest" description="Disordered" evidence="1">
    <location>
        <begin position="1"/>
        <end position="104"/>
    </location>
</feature>
<dbReference type="KEGG" id="sgz:C0216_08265"/>
<dbReference type="EMBL" id="CP030862">
    <property type="protein sequence ID" value="AXE23461.1"/>
    <property type="molecule type" value="Genomic_DNA"/>
</dbReference>
<keyword evidence="3" id="KW-1185">Reference proteome</keyword>
<evidence type="ECO:0000313" key="2">
    <source>
        <dbReference type="EMBL" id="AXE23461.1"/>
    </source>
</evidence>
<sequence>MRVRPEGTEGTDPAVSSQRTAPFSERRRRGPAARRREARADGAPPSGRARRPGQRGCRPGGCRPEGHGGRPSHVTAGPTARAHAMRKGHAAQSGEPNARRRVTR</sequence>